<dbReference type="GO" id="GO:0003700">
    <property type="term" value="F:DNA-binding transcription factor activity"/>
    <property type="evidence" value="ECO:0007669"/>
    <property type="project" value="InterPro"/>
</dbReference>
<dbReference type="CDD" id="cd00090">
    <property type="entry name" value="HTH_ARSR"/>
    <property type="match status" value="1"/>
</dbReference>
<dbReference type="EMBL" id="CP011412">
    <property type="protein sequence ID" value="AKH22267.1"/>
    <property type="molecule type" value="Genomic_DNA"/>
</dbReference>
<evidence type="ECO:0000256" key="2">
    <source>
        <dbReference type="ARBA" id="ARBA00023015"/>
    </source>
</evidence>
<dbReference type="KEGG" id="seds:AAY24_13200"/>
<evidence type="ECO:0000256" key="4">
    <source>
        <dbReference type="ARBA" id="ARBA00023163"/>
    </source>
</evidence>
<keyword evidence="7" id="KW-1185">Reference proteome</keyword>
<evidence type="ECO:0000256" key="3">
    <source>
        <dbReference type="ARBA" id="ARBA00023125"/>
    </source>
</evidence>
<dbReference type="FunFam" id="1.10.10.10:FF:000279">
    <property type="entry name" value="Transcriptional regulator, ArsR family"/>
    <property type="match status" value="1"/>
</dbReference>
<dbReference type="PROSITE" id="PS50987">
    <property type="entry name" value="HTH_ARSR_2"/>
    <property type="match status" value="1"/>
</dbReference>
<dbReference type="InterPro" id="IPR023485">
    <property type="entry name" value="Ptyr_pPase"/>
</dbReference>
<dbReference type="Gene3D" id="3.40.50.2300">
    <property type="match status" value="1"/>
</dbReference>
<dbReference type="InterPro" id="IPR001845">
    <property type="entry name" value="HTH_ArsR_DNA-bd_dom"/>
</dbReference>
<gene>
    <name evidence="6" type="ORF">AAY24_13200</name>
</gene>
<dbReference type="PRINTS" id="PR00778">
    <property type="entry name" value="HTHARSR"/>
</dbReference>
<protein>
    <submittedName>
        <fullName evidence="6">ArsR family transcriptional regulator</fullName>
    </submittedName>
</protein>
<evidence type="ECO:0000313" key="7">
    <source>
        <dbReference type="Proteomes" id="UP000034410"/>
    </source>
</evidence>
<accession>A0A0F7K373</accession>
<dbReference type="Gene3D" id="1.10.10.10">
    <property type="entry name" value="Winged helix-like DNA-binding domain superfamily/Winged helix DNA-binding domain"/>
    <property type="match status" value="1"/>
</dbReference>
<dbReference type="GO" id="GO:0003677">
    <property type="term" value="F:DNA binding"/>
    <property type="evidence" value="ECO:0007669"/>
    <property type="project" value="UniProtKB-KW"/>
</dbReference>
<dbReference type="SMART" id="SM00418">
    <property type="entry name" value="HTH_ARSR"/>
    <property type="match status" value="1"/>
</dbReference>
<dbReference type="SMART" id="SM00226">
    <property type="entry name" value="LMWPc"/>
    <property type="match status" value="1"/>
</dbReference>
<proteinExistence type="predicted"/>
<dbReference type="PANTHER" id="PTHR43428">
    <property type="entry name" value="ARSENATE REDUCTASE"/>
    <property type="match status" value="1"/>
</dbReference>
<keyword evidence="4" id="KW-0804">Transcription</keyword>
<evidence type="ECO:0000259" key="5">
    <source>
        <dbReference type="PROSITE" id="PS50987"/>
    </source>
</evidence>
<dbReference type="InterPro" id="IPR036390">
    <property type="entry name" value="WH_DNA-bd_sf"/>
</dbReference>
<dbReference type="Pfam" id="PF01022">
    <property type="entry name" value="HTH_5"/>
    <property type="match status" value="1"/>
</dbReference>
<dbReference type="InterPro" id="IPR011991">
    <property type="entry name" value="ArsR-like_HTH"/>
</dbReference>
<evidence type="ECO:0000313" key="6">
    <source>
        <dbReference type="EMBL" id="AKH22267.1"/>
    </source>
</evidence>
<feature type="domain" description="HTH arsR-type" evidence="5">
    <location>
        <begin position="122"/>
        <end position="213"/>
    </location>
</feature>
<name>A0A0F7K373_9GAMM</name>
<dbReference type="PATRIC" id="fig|1543721.4.peg.2730"/>
<dbReference type="SUPFAM" id="SSF46785">
    <property type="entry name" value="Winged helix' DNA-binding domain"/>
    <property type="match status" value="1"/>
</dbReference>
<organism evidence="6 7">
    <name type="scientific">Sedimenticola thiotaurini</name>
    <dbReference type="NCBI Taxonomy" id="1543721"/>
    <lineage>
        <taxon>Bacteria</taxon>
        <taxon>Pseudomonadati</taxon>
        <taxon>Pseudomonadota</taxon>
        <taxon>Gammaproteobacteria</taxon>
        <taxon>Chromatiales</taxon>
        <taxon>Sedimenticolaceae</taxon>
        <taxon>Sedimenticola</taxon>
    </lineage>
</organism>
<keyword evidence="1" id="KW-0059">Arsenical resistance</keyword>
<dbReference type="PANTHER" id="PTHR43428:SF1">
    <property type="entry name" value="ARSENATE REDUCTASE"/>
    <property type="match status" value="1"/>
</dbReference>
<keyword evidence="2" id="KW-0805">Transcription regulation</keyword>
<dbReference type="AlphaFoldDB" id="A0A0F7K373"/>
<dbReference type="Proteomes" id="UP000034410">
    <property type="component" value="Chromosome"/>
</dbReference>
<dbReference type="NCBIfam" id="NF033788">
    <property type="entry name" value="HTH_metalloreg"/>
    <property type="match status" value="1"/>
</dbReference>
<dbReference type="GO" id="GO:0046685">
    <property type="term" value="P:response to arsenic-containing substance"/>
    <property type="evidence" value="ECO:0007669"/>
    <property type="project" value="UniProtKB-KW"/>
</dbReference>
<dbReference type="CDD" id="cd16345">
    <property type="entry name" value="LMWP_ArsC"/>
    <property type="match status" value="1"/>
</dbReference>
<evidence type="ECO:0000256" key="1">
    <source>
        <dbReference type="ARBA" id="ARBA00022849"/>
    </source>
</evidence>
<dbReference type="InterPro" id="IPR036196">
    <property type="entry name" value="Ptyr_pPase_sf"/>
</dbReference>
<dbReference type="NCBIfam" id="NF007528">
    <property type="entry name" value="PRK10141.1"/>
    <property type="match status" value="1"/>
</dbReference>
<sequence length="242" mass="27016">MAEALLRHYGEGQFQVFSAGTEPDQVDPRVLEALQELGISSNGLHAKPLDRFADQSFDFVITLCSKARQECGNWPGSGVVLAWDFDDPRSSSDPQAIPKTLQAIIQRIRLFIEVNSKATGTLYPSLSPLEFYKALADEVRLKTLLLLRDQELCVCELVEALQQPQPKISRNLAQLRKTGLLLDRRQGQWVFYRLHPLMSDWMKAVIRTTAENNQEFFAAASARLEAMAHRPAAGEACLTGCG</sequence>
<dbReference type="SUPFAM" id="SSF52788">
    <property type="entry name" value="Phosphotyrosine protein phosphatases I"/>
    <property type="match status" value="1"/>
</dbReference>
<dbReference type="InterPro" id="IPR036388">
    <property type="entry name" value="WH-like_DNA-bd_sf"/>
</dbReference>
<dbReference type="Pfam" id="PF01451">
    <property type="entry name" value="LMWPc"/>
    <property type="match status" value="1"/>
</dbReference>
<reference evidence="6 7" key="1">
    <citation type="journal article" date="2015" name="Genome Announc.">
        <title>Complete Genome Sequence of Sedimenticola thiotaurini Strain SIP-G1, a Polyphosphate- and Polyhydroxyalkanoate-Accumulating Sulfur-Oxidizing Gammaproteobacterium Isolated from Salt Marsh Sediments.</title>
        <authorList>
            <person name="Flood B.E."/>
            <person name="Jones D.S."/>
            <person name="Bailey J.V."/>
        </authorList>
    </citation>
    <scope>NUCLEOTIDE SEQUENCE [LARGE SCALE GENOMIC DNA]</scope>
    <source>
        <strain evidence="6 7">SIP-G1</strain>
    </source>
</reference>
<keyword evidence="3" id="KW-0238">DNA-binding</keyword>